<dbReference type="Gene3D" id="2.40.30.30">
    <property type="entry name" value="Riboflavin kinase-like"/>
    <property type="match status" value="1"/>
</dbReference>
<name>A0A836BU91_9CHLO</name>
<dbReference type="EC" id="2.7.1.26" evidence="2"/>
<organism evidence="9 10">
    <name type="scientific">Edaphochlamys debaryana</name>
    <dbReference type="NCBI Taxonomy" id="47281"/>
    <lineage>
        <taxon>Eukaryota</taxon>
        <taxon>Viridiplantae</taxon>
        <taxon>Chlorophyta</taxon>
        <taxon>core chlorophytes</taxon>
        <taxon>Chlorophyceae</taxon>
        <taxon>CS clade</taxon>
        <taxon>Chlamydomonadales</taxon>
        <taxon>Chlamydomonadales incertae sedis</taxon>
        <taxon>Edaphochlamys</taxon>
    </lineage>
</organism>
<evidence type="ECO:0000256" key="3">
    <source>
        <dbReference type="ARBA" id="ARBA00022630"/>
    </source>
</evidence>
<evidence type="ECO:0000256" key="2">
    <source>
        <dbReference type="ARBA" id="ARBA00012105"/>
    </source>
</evidence>
<dbReference type="PANTHER" id="PTHR22749:SF6">
    <property type="entry name" value="RIBOFLAVIN KINASE"/>
    <property type="match status" value="1"/>
</dbReference>
<accession>A0A836BU91</accession>
<keyword evidence="6" id="KW-0547">Nucleotide-binding</keyword>
<feature type="domain" description="Riboflavin kinase" evidence="8">
    <location>
        <begin position="166"/>
        <end position="308"/>
    </location>
</feature>
<dbReference type="OrthoDB" id="276388at2759"/>
<dbReference type="PANTHER" id="PTHR22749">
    <property type="entry name" value="RIBOFLAVIN KINASE/FMN ADENYLYLTRANSFERASE"/>
    <property type="match status" value="1"/>
</dbReference>
<dbReference type="InterPro" id="IPR029063">
    <property type="entry name" value="SAM-dependent_MTases_sf"/>
</dbReference>
<evidence type="ECO:0000256" key="5">
    <source>
        <dbReference type="ARBA" id="ARBA00022679"/>
    </source>
</evidence>
<dbReference type="InterPro" id="IPR023465">
    <property type="entry name" value="Riboflavin_kinase_dom_sf"/>
</dbReference>
<evidence type="ECO:0000256" key="6">
    <source>
        <dbReference type="ARBA" id="ARBA00022741"/>
    </source>
</evidence>
<dbReference type="Pfam" id="PF01687">
    <property type="entry name" value="Flavokinase"/>
    <property type="match status" value="1"/>
</dbReference>
<dbReference type="SUPFAM" id="SSF82114">
    <property type="entry name" value="Riboflavin kinase-like"/>
    <property type="match status" value="1"/>
</dbReference>
<dbReference type="UniPathway" id="UPA00276">
    <property type="reaction ID" value="UER00406"/>
</dbReference>
<dbReference type="Proteomes" id="UP000612055">
    <property type="component" value="Unassembled WGS sequence"/>
</dbReference>
<proteinExistence type="predicted"/>
<dbReference type="EMBL" id="JAEHOE010000074">
    <property type="protein sequence ID" value="KAG2489296.1"/>
    <property type="molecule type" value="Genomic_DNA"/>
</dbReference>
<evidence type="ECO:0000256" key="4">
    <source>
        <dbReference type="ARBA" id="ARBA00022643"/>
    </source>
</evidence>
<keyword evidence="10" id="KW-1185">Reference proteome</keyword>
<dbReference type="SUPFAM" id="SSF53335">
    <property type="entry name" value="S-adenosyl-L-methionine-dependent methyltransferases"/>
    <property type="match status" value="1"/>
</dbReference>
<dbReference type="AlphaFoldDB" id="A0A836BU91"/>
<evidence type="ECO:0000256" key="7">
    <source>
        <dbReference type="ARBA" id="ARBA00022840"/>
    </source>
</evidence>
<sequence>MAPNVGKHSRAIVIGSDALPVIDTLKYLGVEDILAVGNDPELLAVIKTAYGVAPSVGNEPGVRVWQGDFTELPAYQGPAQLVVFTDESFGTEHTPREALVKACLSVVAGGSVIIHSDQESRRWQPKYPPTRDHLAALVAGLPLNIHSEQEVATGYCGILQVPPGYRLRAPVMLSGTVVKGFGRGSRQMGTPTANIDTAGLQRALKDLAPGVYFGWAKVHAPEGWPSEDSEVHKVVLNIGSRPTVNTGNEAPSVEAHILHTFLGGQEFYGSKLEVLALGFLRPEIRFSGVEALVGRIRSDIALARGALDAPVMVAQAMLLEERSD</sequence>
<comment type="caution">
    <text evidence="9">The sequence shown here is derived from an EMBL/GenBank/DDBJ whole genome shotgun (WGS) entry which is preliminary data.</text>
</comment>
<evidence type="ECO:0000256" key="1">
    <source>
        <dbReference type="ARBA" id="ARBA00005201"/>
    </source>
</evidence>
<reference evidence="9" key="1">
    <citation type="journal article" date="2020" name="bioRxiv">
        <title>Comparative genomics of Chlamydomonas.</title>
        <authorList>
            <person name="Craig R.J."/>
            <person name="Hasan A.R."/>
            <person name="Ness R.W."/>
            <person name="Keightley P.D."/>
        </authorList>
    </citation>
    <scope>NUCLEOTIDE SEQUENCE</scope>
    <source>
        <strain evidence="9">CCAP 11/70</strain>
    </source>
</reference>
<dbReference type="InterPro" id="IPR015865">
    <property type="entry name" value="Riboflavin_kinase_bac/euk"/>
</dbReference>
<comment type="pathway">
    <text evidence="1">Cofactor biosynthesis; FMN biosynthesis; FMN from riboflavin (ATP route): step 1/1.</text>
</comment>
<dbReference type="GO" id="GO:0009398">
    <property type="term" value="P:FMN biosynthetic process"/>
    <property type="evidence" value="ECO:0007669"/>
    <property type="project" value="UniProtKB-UniPathway"/>
</dbReference>
<dbReference type="GO" id="GO:0008531">
    <property type="term" value="F:riboflavin kinase activity"/>
    <property type="evidence" value="ECO:0007669"/>
    <property type="project" value="UniProtKB-EC"/>
</dbReference>
<keyword evidence="5" id="KW-0808">Transferase</keyword>
<dbReference type="SMART" id="SM00904">
    <property type="entry name" value="Flavokinase"/>
    <property type="match status" value="1"/>
</dbReference>
<gene>
    <name evidence="9" type="ORF">HYH03_012128</name>
</gene>
<dbReference type="InterPro" id="IPR023468">
    <property type="entry name" value="Riboflavin_kinase"/>
</dbReference>
<evidence type="ECO:0000313" key="10">
    <source>
        <dbReference type="Proteomes" id="UP000612055"/>
    </source>
</evidence>
<dbReference type="GO" id="GO:0009231">
    <property type="term" value="P:riboflavin biosynthetic process"/>
    <property type="evidence" value="ECO:0007669"/>
    <property type="project" value="InterPro"/>
</dbReference>
<evidence type="ECO:0000259" key="8">
    <source>
        <dbReference type="SMART" id="SM00904"/>
    </source>
</evidence>
<keyword evidence="4" id="KW-0288">FMN</keyword>
<dbReference type="GO" id="GO:0005524">
    <property type="term" value="F:ATP binding"/>
    <property type="evidence" value="ECO:0007669"/>
    <property type="project" value="UniProtKB-KW"/>
</dbReference>
<keyword evidence="7" id="KW-0067">ATP-binding</keyword>
<keyword evidence="3" id="KW-0285">Flavoprotein</keyword>
<protein>
    <recommendedName>
        <fullName evidence="2">riboflavin kinase</fullName>
        <ecNumber evidence="2">2.7.1.26</ecNumber>
    </recommendedName>
</protein>
<evidence type="ECO:0000313" key="9">
    <source>
        <dbReference type="EMBL" id="KAG2489296.1"/>
    </source>
</evidence>